<proteinExistence type="predicted"/>
<evidence type="ECO:0000313" key="3">
    <source>
        <dbReference type="EMBL" id="EKX41871.1"/>
    </source>
</evidence>
<dbReference type="Gene3D" id="3.40.50.300">
    <property type="entry name" value="P-loop containing nucleotide triphosphate hydrolases"/>
    <property type="match status" value="1"/>
</dbReference>
<dbReference type="eggNOG" id="ENOG502SI4E">
    <property type="taxonomic scope" value="Eukaryota"/>
</dbReference>
<organism evidence="3">
    <name type="scientific">Guillardia theta (strain CCMP2712)</name>
    <name type="common">Cryptophyte</name>
    <dbReference type="NCBI Taxonomy" id="905079"/>
    <lineage>
        <taxon>Eukaryota</taxon>
        <taxon>Cryptophyceae</taxon>
        <taxon>Pyrenomonadales</taxon>
        <taxon>Geminigeraceae</taxon>
        <taxon>Guillardia</taxon>
    </lineage>
</organism>
<keyword evidence="5" id="KW-1185">Reference proteome</keyword>
<dbReference type="GeneID" id="17298603"/>
<comment type="subcellular location">
    <subcellularLocation>
        <location evidence="1">Plastid</location>
        <location evidence="1">Chloroplast</location>
    </subcellularLocation>
</comment>
<dbReference type="HOGENOM" id="CLU_016639_1_0_1"/>
<protein>
    <submittedName>
        <fullName evidence="3 4">Uncharacterized protein</fullName>
    </submittedName>
</protein>
<dbReference type="EnsemblProtists" id="EKX41871">
    <property type="protein sequence ID" value="EKX41871"/>
    <property type="gene ID" value="GUITHDRAFT_112013"/>
</dbReference>
<dbReference type="EMBL" id="JH993020">
    <property type="protein sequence ID" value="EKX41871.1"/>
    <property type="molecule type" value="Genomic_DNA"/>
</dbReference>
<reference evidence="5" key="2">
    <citation type="submission" date="2012-11" db="EMBL/GenBank/DDBJ databases">
        <authorList>
            <person name="Kuo A."/>
            <person name="Curtis B.A."/>
            <person name="Tanifuji G."/>
            <person name="Burki F."/>
            <person name="Gruber A."/>
            <person name="Irimia M."/>
            <person name="Maruyama S."/>
            <person name="Arias M.C."/>
            <person name="Ball S.G."/>
            <person name="Gile G.H."/>
            <person name="Hirakawa Y."/>
            <person name="Hopkins J.F."/>
            <person name="Rensing S.A."/>
            <person name="Schmutz J."/>
            <person name="Symeonidi A."/>
            <person name="Elias M."/>
            <person name="Eveleigh R.J."/>
            <person name="Herman E.K."/>
            <person name="Klute M.J."/>
            <person name="Nakayama T."/>
            <person name="Obornik M."/>
            <person name="Reyes-Prieto A."/>
            <person name="Armbrust E.V."/>
            <person name="Aves S.J."/>
            <person name="Beiko R.G."/>
            <person name="Coutinho P."/>
            <person name="Dacks J.B."/>
            <person name="Durnford D.G."/>
            <person name="Fast N.M."/>
            <person name="Green B.R."/>
            <person name="Grisdale C."/>
            <person name="Hempe F."/>
            <person name="Henrissat B."/>
            <person name="Hoppner M.P."/>
            <person name="Ishida K.-I."/>
            <person name="Kim E."/>
            <person name="Koreny L."/>
            <person name="Kroth P.G."/>
            <person name="Liu Y."/>
            <person name="Malik S.-B."/>
            <person name="Maier U.G."/>
            <person name="McRose D."/>
            <person name="Mock T."/>
            <person name="Neilson J.A."/>
            <person name="Onodera N.T."/>
            <person name="Poole A.M."/>
            <person name="Pritham E.J."/>
            <person name="Richards T.A."/>
            <person name="Rocap G."/>
            <person name="Roy S.W."/>
            <person name="Sarai C."/>
            <person name="Schaack S."/>
            <person name="Shirato S."/>
            <person name="Slamovits C.H."/>
            <person name="Spencer D.F."/>
            <person name="Suzuki S."/>
            <person name="Worden A.Z."/>
            <person name="Zauner S."/>
            <person name="Barry K."/>
            <person name="Bell C."/>
            <person name="Bharti A.K."/>
            <person name="Crow J.A."/>
            <person name="Grimwood J."/>
            <person name="Kramer R."/>
            <person name="Lindquist E."/>
            <person name="Lucas S."/>
            <person name="Salamov A."/>
            <person name="McFadden G.I."/>
            <person name="Lane C.E."/>
            <person name="Keeling P.J."/>
            <person name="Gray M.W."/>
            <person name="Grigoriev I.V."/>
            <person name="Archibald J.M."/>
        </authorList>
    </citation>
    <scope>NUCLEOTIDE SEQUENCE</scope>
    <source>
        <strain evidence="5">CCMP2712</strain>
    </source>
</reference>
<dbReference type="OMA" id="NWIEDYY"/>
<dbReference type="Proteomes" id="UP000011087">
    <property type="component" value="Unassembled WGS sequence"/>
</dbReference>
<reference evidence="4" key="3">
    <citation type="submission" date="2016-03" db="UniProtKB">
        <authorList>
            <consortium name="EnsemblProtists"/>
        </authorList>
    </citation>
    <scope>IDENTIFICATION</scope>
</reference>
<feature type="compositionally biased region" description="Basic and acidic residues" evidence="2">
    <location>
        <begin position="36"/>
        <end position="73"/>
    </location>
</feature>
<dbReference type="AlphaFoldDB" id="L1J064"/>
<dbReference type="InterPro" id="IPR027417">
    <property type="entry name" value="P-loop_NTPase"/>
</dbReference>
<sequence length="754" mass="88902">MSKRGRRQDRGEDEQSALESEREQRNKKEKHRHTEQRRSKDKIELKQEELRSKEAELQNKRTEARLKQHLEGENRQYWEGVLQDLAEQERKLERDKLELKQEELQNKRTEARLKQHLEGENKEYWEGVLQDLAEQERKLETRRKQLERKEELQKEKDKLELKQEELQNKRTEARLKQHLEGENKEYWEGVLQDLAEQESKLEKEKEQLERKEEELRKDWKDPRAKEDNVSWNEVSWNRDAVGYKEEGNLFCLDRSFLDRGRSGQVERQQAIFCRECFKEQWNFIKERVCNFGCLGWILGPPGTGKSTTTMSFIQSLSMQEGWKVMCVRLWKWGAVNVLQAEDGVLRITDLPRNGAEEMLRGILRGWTQSGKKYLVSLDGYQQDVHDLILSECVFWLNHDRDNRRVVITTSMSSREKKKIEQDRIEKVEELMVYSWTLEEYLEAVKYDLFYKSVAGVVELSLDTTGGSWETRSRDVESKYQIVGGSCRYMFECTTDQAIQDLRGAMDSVCDFQTLFDMRTGDRTKQFVNRLHGKYRNGNQVYWSFVSRFVARELAEKLGESFVRKIEELPGATENPSLRGFLFEMLFFARIGRKAGLQVTLRPEGEEAESENQGESEKRDDWKGCSVKPLEAREVDKARMQGTNRLCLKPLRWNQEGYDAVIVDFNCKLVRFVQVTIAETHDLKLRYMYDCLKTLRIEEGGTWKVEVVFVVPKENLYKFRISNVENSGILTKYGWARGEEEIDAHVAGMSSRPQG</sequence>
<evidence type="ECO:0000313" key="4">
    <source>
        <dbReference type="EnsemblProtists" id="EKX41871"/>
    </source>
</evidence>
<dbReference type="InterPro" id="IPR052980">
    <property type="entry name" value="Crinkler_effector"/>
</dbReference>
<evidence type="ECO:0000256" key="2">
    <source>
        <dbReference type="SAM" id="MobiDB-lite"/>
    </source>
</evidence>
<feature type="region of interest" description="Disordered" evidence="2">
    <location>
        <begin position="601"/>
        <end position="622"/>
    </location>
</feature>
<accession>L1J064</accession>
<name>L1J064_GUITC</name>
<dbReference type="PaxDb" id="55529-EKX41871"/>
<dbReference type="RefSeq" id="XP_005828851.1">
    <property type="nucleotide sequence ID" value="XM_005828794.1"/>
</dbReference>
<feature type="region of interest" description="Disordered" evidence="2">
    <location>
        <begin position="1"/>
        <end position="73"/>
    </location>
</feature>
<evidence type="ECO:0000256" key="1">
    <source>
        <dbReference type="ARBA" id="ARBA00004229"/>
    </source>
</evidence>
<reference evidence="3 5" key="1">
    <citation type="journal article" date="2012" name="Nature">
        <title>Algal genomes reveal evolutionary mosaicism and the fate of nucleomorphs.</title>
        <authorList>
            <consortium name="DOE Joint Genome Institute"/>
            <person name="Curtis B.A."/>
            <person name="Tanifuji G."/>
            <person name="Burki F."/>
            <person name="Gruber A."/>
            <person name="Irimia M."/>
            <person name="Maruyama S."/>
            <person name="Arias M.C."/>
            <person name="Ball S.G."/>
            <person name="Gile G.H."/>
            <person name="Hirakawa Y."/>
            <person name="Hopkins J.F."/>
            <person name="Kuo A."/>
            <person name="Rensing S.A."/>
            <person name="Schmutz J."/>
            <person name="Symeonidi A."/>
            <person name="Elias M."/>
            <person name="Eveleigh R.J."/>
            <person name="Herman E.K."/>
            <person name="Klute M.J."/>
            <person name="Nakayama T."/>
            <person name="Obornik M."/>
            <person name="Reyes-Prieto A."/>
            <person name="Armbrust E.V."/>
            <person name="Aves S.J."/>
            <person name="Beiko R.G."/>
            <person name="Coutinho P."/>
            <person name="Dacks J.B."/>
            <person name="Durnford D.G."/>
            <person name="Fast N.M."/>
            <person name="Green B.R."/>
            <person name="Grisdale C.J."/>
            <person name="Hempel F."/>
            <person name="Henrissat B."/>
            <person name="Hoppner M.P."/>
            <person name="Ishida K."/>
            <person name="Kim E."/>
            <person name="Koreny L."/>
            <person name="Kroth P.G."/>
            <person name="Liu Y."/>
            <person name="Malik S.B."/>
            <person name="Maier U.G."/>
            <person name="McRose D."/>
            <person name="Mock T."/>
            <person name="Neilson J.A."/>
            <person name="Onodera N.T."/>
            <person name="Poole A.M."/>
            <person name="Pritham E.J."/>
            <person name="Richards T.A."/>
            <person name="Rocap G."/>
            <person name="Roy S.W."/>
            <person name="Sarai C."/>
            <person name="Schaack S."/>
            <person name="Shirato S."/>
            <person name="Slamovits C.H."/>
            <person name="Spencer D.F."/>
            <person name="Suzuki S."/>
            <person name="Worden A.Z."/>
            <person name="Zauner S."/>
            <person name="Barry K."/>
            <person name="Bell C."/>
            <person name="Bharti A.K."/>
            <person name="Crow J.A."/>
            <person name="Grimwood J."/>
            <person name="Kramer R."/>
            <person name="Lindquist E."/>
            <person name="Lucas S."/>
            <person name="Salamov A."/>
            <person name="McFadden G.I."/>
            <person name="Lane C.E."/>
            <person name="Keeling P.J."/>
            <person name="Gray M.W."/>
            <person name="Grigoriev I.V."/>
            <person name="Archibald J.M."/>
        </authorList>
    </citation>
    <scope>NUCLEOTIDE SEQUENCE</scope>
    <source>
        <strain evidence="3 5">CCMP2712</strain>
    </source>
</reference>
<evidence type="ECO:0000313" key="5">
    <source>
        <dbReference type="Proteomes" id="UP000011087"/>
    </source>
</evidence>
<dbReference type="GO" id="GO:0009507">
    <property type="term" value="C:chloroplast"/>
    <property type="evidence" value="ECO:0007669"/>
    <property type="project" value="UniProtKB-SubCell"/>
</dbReference>
<gene>
    <name evidence="3" type="ORF">GUITHDRAFT_112013</name>
</gene>
<dbReference type="KEGG" id="gtt:GUITHDRAFT_112013"/>
<dbReference type="SUPFAM" id="SSF52540">
    <property type="entry name" value="P-loop containing nucleoside triphosphate hydrolases"/>
    <property type="match status" value="1"/>
</dbReference>
<dbReference type="PANTHER" id="PTHR33129">
    <property type="entry name" value="PROTEIN KINASE DOMAIN-CONTAINING PROTEIN-RELATED"/>
    <property type="match status" value="1"/>
</dbReference>